<evidence type="ECO:0000256" key="1">
    <source>
        <dbReference type="SAM" id="MobiDB-lite"/>
    </source>
</evidence>
<feature type="region of interest" description="Disordered" evidence="1">
    <location>
        <begin position="1"/>
        <end position="26"/>
    </location>
</feature>
<dbReference type="InterPro" id="IPR036465">
    <property type="entry name" value="vWFA_dom_sf"/>
</dbReference>
<evidence type="ECO:0000313" key="3">
    <source>
        <dbReference type="Proteomes" id="UP000722485"/>
    </source>
</evidence>
<dbReference type="SUPFAM" id="SSF53300">
    <property type="entry name" value="vWA-like"/>
    <property type="match status" value="1"/>
</dbReference>
<dbReference type="AlphaFoldDB" id="A0A9P5HKC0"/>
<protein>
    <submittedName>
        <fullName evidence="2">Uncharacterized protein</fullName>
    </submittedName>
</protein>
<dbReference type="Proteomes" id="UP000722485">
    <property type="component" value="Unassembled WGS sequence"/>
</dbReference>
<comment type="caution">
    <text evidence="2">The sequence shown here is derived from an EMBL/GenBank/DDBJ whole genome shotgun (WGS) entry which is preliminary data.</text>
</comment>
<organism evidence="2 3">
    <name type="scientific">Cylindrodendrum hubeiense</name>
    <dbReference type="NCBI Taxonomy" id="595255"/>
    <lineage>
        <taxon>Eukaryota</taxon>
        <taxon>Fungi</taxon>
        <taxon>Dikarya</taxon>
        <taxon>Ascomycota</taxon>
        <taxon>Pezizomycotina</taxon>
        <taxon>Sordariomycetes</taxon>
        <taxon>Hypocreomycetidae</taxon>
        <taxon>Hypocreales</taxon>
        <taxon>Nectriaceae</taxon>
        <taxon>Cylindrodendrum</taxon>
    </lineage>
</organism>
<gene>
    <name evidence="2" type="ORF">G7Z17_g2637</name>
</gene>
<evidence type="ECO:0000313" key="2">
    <source>
        <dbReference type="EMBL" id="KAF7554765.1"/>
    </source>
</evidence>
<sequence>MDSQSLPDTAAIPTNVPVGTEQPPQTNLAQEVEWNPEGHPDQVSATLRDSKISIAVDVSGSTYGSTLATEKRAIQSVCSLIPRSKHSNITIVPWNDHSGRPFSMNEIEALESDGGTDPNVLLEAPTTRRVLQESAFWFLMTDGIIEEYIVRRFARNITHYGMHGKACIISVFGERLQKPSDCNISVGLSVFAVSPHVAFLYTDVEFNRTYIMSTKGCFSTLLPSGKGNPRLDYNTTWEDLPQVSYENLTRVSVPPAQNLERDEVALQDDSRVNIKDLLSHDTVDEKVMRQIMLNEDNMRTIAITAKLRGESDKLSRWLDKVDEKLDQTDQETCDREQTSQLLRDFESSFNTEGNAQTPNLYVPRTTNIWATVTPSEDMSPLVPTARPPRTSSYIMRSISLSSVDMPDDNFLSFDQEEDSGLNLANAGFLRPNQRKDYFSGSCPKCGRSGEVLAIFLTAPVTANITENIPLPGSLSKLTYPLTMGNYAETDIISNTLVCDSCAAEIARCGVTPRNETIAGVLPLVSYNKNQLSWVQTLHQATEQRFDRLDLPLVFLAILFTKLERLLSVEETTHPSLRDALEWECNMILSQVVIQGTSASGISHFGTGAVDELLLQHFRDAMNPKKASLLLRYPMDGFIVANAAVSNSKYNPVLNKEKRKSIVLLRLLYHLVENYRAYGKENGEVQLHAAKTLLLLLDDPSGPRSLFRWKSVRQFSVIFKSVEDLRKHLRENANLGSYKLSVTISDLLGTPLLSEVNLADFRRLGVLFSWIESQTGHAIAVFVHHLMRFETEECSSEKLFQKLRDLPEVREALADPGALSARNVESLIKGLPLLE</sequence>
<reference evidence="2" key="1">
    <citation type="submission" date="2020-03" db="EMBL/GenBank/DDBJ databases">
        <title>Draft Genome Sequence of Cylindrodendrum hubeiense.</title>
        <authorList>
            <person name="Buettner E."/>
            <person name="Kellner H."/>
        </authorList>
    </citation>
    <scope>NUCLEOTIDE SEQUENCE</scope>
    <source>
        <strain evidence="2">IHI 201604</strain>
    </source>
</reference>
<dbReference type="OrthoDB" id="3554680at2759"/>
<name>A0A9P5HKC0_9HYPO</name>
<keyword evidence="3" id="KW-1185">Reference proteome</keyword>
<dbReference type="EMBL" id="JAANBB010000028">
    <property type="protein sequence ID" value="KAF7554765.1"/>
    <property type="molecule type" value="Genomic_DNA"/>
</dbReference>
<accession>A0A9P5HKC0</accession>
<proteinExistence type="predicted"/>